<keyword evidence="7 12" id="KW-0862">Zinc</keyword>
<evidence type="ECO:0000256" key="4">
    <source>
        <dbReference type="ARBA" id="ARBA00022741"/>
    </source>
</evidence>
<dbReference type="InterPro" id="IPR014001">
    <property type="entry name" value="Helicase_ATP-bd"/>
</dbReference>
<dbReference type="GO" id="GO:0006302">
    <property type="term" value="P:double-strand break repair"/>
    <property type="evidence" value="ECO:0007669"/>
    <property type="project" value="InterPro"/>
</dbReference>
<dbReference type="SMART" id="SM00490">
    <property type="entry name" value="HELICc"/>
    <property type="match status" value="1"/>
</dbReference>
<dbReference type="InterPro" id="IPR041236">
    <property type="entry name" value="PriA_C"/>
</dbReference>
<comment type="catalytic activity">
    <reaction evidence="11 12">
        <text>ATP + H2O = ADP + phosphate + H(+)</text>
        <dbReference type="Rhea" id="RHEA:13065"/>
        <dbReference type="ChEBI" id="CHEBI:15377"/>
        <dbReference type="ChEBI" id="CHEBI:15378"/>
        <dbReference type="ChEBI" id="CHEBI:30616"/>
        <dbReference type="ChEBI" id="CHEBI:43474"/>
        <dbReference type="ChEBI" id="CHEBI:456216"/>
        <dbReference type="EC" id="5.6.2.4"/>
    </reaction>
</comment>
<dbReference type="Pfam" id="PF17764">
    <property type="entry name" value="PriA_3primeBD"/>
    <property type="match status" value="1"/>
</dbReference>
<feature type="coiled-coil region" evidence="13">
    <location>
        <begin position="501"/>
        <end position="528"/>
    </location>
</feature>
<dbReference type="InterPro" id="IPR027417">
    <property type="entry name" value="P-loop_NTPase"/>
</dbReference>
<feature type="binding site" evidence="12">
    <location>
        <position position="576"/>
    </location>
    <ligand>
        <name>Zn(2+)</name>
        <dbReference type="ChEBI" id="CHEBI:29105"/>
        <label>1</label>
    </ligand>
</feature>
<comment type="function">
    <text evidence="12">Initiates the restart of stalled replication forks, which reloads the replicative helicase on sites other than the origin of replication. Recognizes and binds to abandoned replication forks and remodels them to uncover a helicase loading site. Promotes assembly of the primosome at these replication forks.</text>
</comment>
<sequence>MNLVASTSYPTITSSTNPVYCDVIIPILLPNTYTWEVPPAFQAAVQKGIRVEVALRNKKYAGIVKKVHQQKPELFQPKPILSVLDELPVIYETQLQFWEWLSQYYLCSEGEVMQAALPAHLKLSGESILIWNEGFIVDSVQLSDDEFLLAEALEIRKELRLTEVQQVLSSNHIYPVIKKLIDKKACFIWESLQDKYKPKTETFIQLQTPYTNESELEKLLNQWSKAPKQLELLLAYLHFAKTNGEVIQSELLKKSGASAAQLKALIDKGVLVAKKKIVNRIKELPKNIQINFKLSDAQNAALHQIKTIWQQKQVCLLHGVTASGKTQLYIQLIKEAIETGKQVLYLLPEIALTAQIIRRLQDSLGGYVAVYHSKFNANERVEIWNKVKDGESAVIIGARSSVLLPFKNLGLIIVDEEQDSSFKQQDPAPRYHARDAAIYLGTLTNAKVLLGSATPSVETYYNCQTEKYGLVELLQRFGDAAMPSIEIVDIKKSPGKQKGKVAISEKLMQQLQQTIQQKKQAILFQNRRGYSPYLMCQTCGWIPQCKHCAVTLTYHKAKNTLICHYCGTYYPVIQTCMACGSHQFIQKNFGTEKIEELLIEALPNAQIARMDLDAVRGKHDHDKLIQQFEQHKIDVLVGTQMVVKGLDFENVQLVGIIDADSILSFTDFRVNERAFQLMEQVSGRSGRKDGKGLVLIQVNNTQHPVLNFIKNHDFKALYDFELESRKIYHYPPFSRLIKIIFKHKNRNIAEDAAIKFQQLLSAKFKPYINGPSIPVIERIRNLYIWELLIKLPKNNTLVQQCKQAIIINMNNLKAQQPFKSIQIVIDVDPY</sequence>
<evidence type="ECO:0000256" key="3">
    <source>
        <dbReference type="ARBA" id="ARBA00022723"/>
    </source>
</evidence>
<dbReference type="GO" id="GO:1990077">
    <property type="term" value="C:primosome complex"/>
    <property type="evidence" value="ECO:0007669"/>
    <property type="project" value="UniProtKB-UniRule"/>
</dbReference>
<dbReference type="GO" id="GO:0008270">
    <property type="term" value="F:zinc ion binding"/>
    <property type="evidence" value="ECO:0007669"/>
    <property type="project" value="UniProtKB-UniRule"/>
</dbReference>
<evidence type="ECO:0000256" key="12">
    <source>
        <dbReference type="HAMAP-Rule" id="MF_00983"/>
    </source>
</evidence>
<keyword evidence="3 12" id="KW-0479">Metal-binding</keyword>
<dbReference type="AlphaFoldDB" id="A0A2W7SF33"/>
<protein>
    <recommendedName>
        <fullName evidence="12">Replication restart protein PriA</fullName>
    </recommendedName>
    <alternativeName>
        <fullName evidence="12">ATP-dependent DNA helicase PriA</fullName>
        <ecNumber evidence="12">5.6.2.4</ecNumber>
    </alternativeName>
    <alternativeName>
        <fullName evidence="12">DNA 3'-5' helicase PriA</fullName>
    </alternativeName>
</protein>
<evidence type="ECO:0000313" key="16">
    <source>
        <dbReference type="EMBL" id="PZX65769.1"/>
    </source>
</evidence>
<gene>
    <name evidence="12" type="primary">priA</name>
    <name evidence="16" type="ORF">LX80_00262</name>
</gene>
<dbReference type="GO" id="GO:0006269">
    <property type="term" value="P:DNA replication, synthesis of primer"/>
    <property type="evidence" value="ECO:0007669"/>
    <property type="project" value="UniProtKB-KW"/>
</dbReference>
<evidence type="ECO:0000256" key="7">
    <source>
        <dbReference type="ARBA" id="ARBA00022833"/>
    </source>
</evidence>
<dbReference type="Pfam" id="PF18319">
    <property type="entry name" value="Zn_ribbon_PriA"/>
    <property type="match status" value="1"/>
</dbReference>
<organism evidence="16 17">
    <name type="scientific">Hydrotalea sandarakina</name>
    <dbReference type="NCBI Taxonomy" id="1004304"/>
    <lineage>
        <taxon>Bacteria</taxon>
        <taxon>Pseudomonadati</taxon>
        <taxon>Bacteroidota</taxon>
        <taxon>Chitinophagia</taxon>
        <taxon>Chitinophagales</taxon>
        <taxon>Chitinophagaceae</taxon>
        <taxon>Hydrotalea</taxon>
    </lineage>
</organism>
<evidence type="ECO:0000256" key="6">
    <source>
        <dbReference type="ARBA" id="ARBA00022806"/>
    </source>
</evidence>
<evidence type="ECO:0000259" key="15">
    <source>
        <dbReference type="PROSITE" id="PS51194"/>
    </source>
</evidence>
<reference evidence="16 17" key="1">
    <citation type="submission" date="2018-06" db="EMBL/GenBank/DDBJ databases">
        <title>Genomic Encyclopedia of Archaeal and Bacterial Type Strains, Phase II (KMG-II): from individual species to whole genera.</title>
        <authorList>
            <person name="Goeker M."/>
        </authorList>
    </citation>
    <scope>NUCLEOTIDE SEQUENCE [LARGE SCALE GENOMIC DNA]</scope>
    <source>
        <strain evidence="16 17">DSM 23241</strain>
    </source>
</reference>
<evidence type="ECO:0000259" key="14">
    <source>
        <dbReference type="PROSITE" id="PS51192"/>
    </source>
</evidence>
<keyword evidence="2 12" id="KW-0235">DNA replication</keyword>
<dbReference type="InterPro" id="IPR040498">
    <property type="entry name" value="PriA_CRR"/>
</dbReference>
<feature type="binding site" evidence="12">
    <location>
        <position position="563"/>
    </location>
    <ligand>
        <name>Zn(2+)</name>
        <dbReference type="ChEBI" id="CHEBI:29105"/>
        <label>2</label>
    </ligand>
</feature>
<evidence type="ECO:0000256" key="11">
    <source>
        <dbReference type="ARBA" id="ARBA00048988"/>
    </source>
</evidence>
<dbReference type="GO" id="GO:0006270">
    <property type="term" value="P:DNA replication initiation"/>
    <property type="evidence" value="ECO:0007669"/>
    <property type="project" value="TreeGrafter"/>
</dbReference>
<dbReference type="GO" id="GO:0016887">
    <property type="term" value="F:ATP hydrolysis activity"/>
    <property type="evidence" value="ECO:0007669"/>
    <property type="project" value="RHEA"/>
</dbReference>
<evidence type="ECO:0000256" key="10">
    <source>
        <dbReference type="ARBA" id="ARBA00023235"/>
    </source>
</evidence>
<evidence type="ECO:0000256" key="2">
    <source>
        <dbReference type="ARBA" id="ARBA00022705"/>
    </source>
</evidence>
<dbReference type="InterPro" id="IPR005259">
    <property type="entry name" value="PriA"/>
</dbReference>
<keyword evidence="17" id="KW-1185">Reference proteome</keyword>
<feature type="binding site" evidence="12">
    <location>
        <position position="579"/>
    </location>
    <ligand>
        <name>Zn(2+)</name>
        <dbReference type="ChEBI" id="CHEBI:29105"/>
        <label>1</label>
    </ligand>
</feature>
<evidence type="ECO:0000256" key="1">
    <source>
        <dbReference type="ARBA" id="ARBA00022515"/>
    </source>
</evidence>
<proteinExistence type="inferred from homology"/>
<dbReference type="GO" id="GO:0006310">
    <property type="term" value="P:DNA recombination"/>
    <property type="evidence" value="ECO:0007669"/>
    <property type="project" value="InterPro"/>
</dbReference>
<feature type="domain" description="Helicase C-terminal" evidence="15">
    <location>
        <begin position="571"/>
        <end position="728"/>
    </location>
</feature>
<dbReference type="RefSeq" id="WP_111293229.1">
    <property type="nucleotide sequence ID" value="NZ_QKZV01000001.1"/>
</dbReference>
<comment type="similarity">
    <text evidence="12">Belongs to the helicase family. PriA subfamily.</text>
</comment>
<dbReference type="InterPro" id="IPR001650">
    <property type="entry name" value="Helicase_C-like"/>
</dbReference>
<dbReference type="SMART" id="SM00487">
    <property type="entry name" value="DEXDc"/>
    <property type="match status" value="1"/>
</dbReference>
<keyword evidence="9 12" id="KW-0238">DNA-binding</keyword>
<dbReference type="GO" id="GO:0003677">
    <property type="term" value="F:DNA binding"/>
    <property type="evidence" value="ECO:0007669"/>
    <property type="project" value="UniProtKB-UniRule"/>
</dbReference>
<keyword evidence="6 12" id="KW-0347">Helicase</keyword>
<evidence type="ECO:0000256" key="13">
    <source>
        <dbReference type="SAM" id="Coils"/>
    </source>
</evidence>
<dbReference type="Proteomes" id="UP000249720">
    <property type="component" value="Unassembled WGS sequence"/>
</dbReference>
<dbReference type="Gene3D" id="3.40.50.300">
    <property type="entry name" value="P-loop containing nucleotide triphosphate hydrolases"/>
    <property type="match status" value="2"/>
</dbReference>
<dbReference type="HAMAP" id="MF_00983">
    <property type="entry name" value="PriA"/>
    <property type="match status" value="1"/>
</dbReference>
<comment type="subunit">
    <text evidence="12">Component of the replication restart primosome.</text>
</comment>
<evidence type="ECO:0000256" key="9">
    <source>
        <dbReference type="ARBA" id="ARBA00023125"/>
    </source>
</evidence>
<name>A0A2W7SF33_9BACT</name>
<keyword evidence="8 12" id="KW-0067">ATP-binding</keyword>
<dbReference type="OrthoDB" id="9759544at2"/>
<feature type="binding site" evidence="12">
    <location>
        <position position="536"/>
    </location>
    <ligand>
        <name>Zn(2+)</name>
        <dbReference type="ChEBI" id="CHEBI:29105"/>
        <label>1</label>
    </ligand>
</feature>
<dbReference type="Pfam" id="PF00271">
    <property type="entry name" value="Helicase_C"/>
    <property type="match status" value="1"/>
</dbReference>
<evidence type="ECO:0000256" key="8">
    <source>
        <dbReference type="ARBA" id="ARBA00022840"/>
    </source>
</evidence>
<comment type="catalytic activity">
    <reaction evidence="12">
        <text>Couples ATP hydrolysis with the unwinding of duplex DNA by translocating in the 3'-5' direction.</text>
        <dbReference type="EC" id="5.6.2.4"/>
    </reaction>
</comment>
<dbReference type="GO" id="GO:0005524">
    <property type="term" value="F:ATP binding"/>
    <property type="evidence" value="ECO:0007669"/>
    <property type="project" value="UniProtKB-UniRule"/>
</dbReference>
<dbReference type="PANTHER" id="PTHR30580:SF0">
    <property type="entry name" value="PRIMOSOMAL PROTEIN N"/>
    <property type="match status" value="1"/>
</dbReference>
<dbReference type="PROSITE" id="PS51194">
    <property type="entry name" value="HELICASE_CTER"/>
    <property type="match status" value="1"/>
</dbReference>
<dbReference type="FunFam" id="3.40.50.300:FF:000489">
    <property type="entry name" value="Primosome assembly protein PriA"/>
    <property type="match status" value="1"/>
</dbReference>
<dbReference type="InterPro" id="IPR042115">
    <property type="entry name" value="PriA_3primeBD_sf"/>
</dbReference>
<feature type="binding site" evidence="12">
    <location>
        <position position="545"/>
    </location>
    <ligand>
        <name>Zn(2+)</name>
        <dbReference type="ChEBI" id="CHEBI:29105"/>
        <label>2</label>
    </ligand>
</feature>
<dbReference type="Gene3D" id="3.40.1440.60">
    <property type="entry name" value="PriA, 3(prime) DNA-binding domain"/>
    <property type="match status" value="1"/>
</dbReference>
<dbReference type="PROSITE" id="PS51192">
    <property type="entry name" value="HELICASE_ATP_BIND_1"/>
    <property type="match status" value="1"/>
</dbReference>
<dbReference type="EMBL" id="QKZV01000001">
    <property type="protein sequence ID" value="PZX65769.1"/>
    <property type="molecule type" value="Genomic_DNA"/>
</dbReference>
<dbReference type="InterPro" id="IPR011545">
    <property type="entry name" value="DEAD/DEAH_box_helicase_dom"/>
</dbReference>
<dbReference type="Pfam" id="PF00270">
    <property type="entry name" value="DEAD"/>
    <property type="match status" value="1"/>
</dbReference>
<dbReference type="EC" id="5.6.2.4" evidence="12"/>
<dbReference type="SUPFAM" id="SSF52540">
    <property type="entry name" value="P-loop containing nucleoside triphosphate hydrolases"/>
    <property type="match status" value="2"/>
</dbReference>
<evidence type="ECO:0000256" key="5">
    <source>
        <dbReference type="ARBA" id="ARBA00022801"/>
    </source>
</evidence>
<dbReference type="Pfam" id="PF18074">
    <property type="entry name" value="PriA_C"/>
    <property type="match status" value="1"/>
</dbReference>
<keyword evidence="13" id="KW-0175">Coiled coil</keyword>
<dbReference type="PANTHER" id="PTHR30580">
    <property type="entry name" value="PRIMOSOMAL PROTEIN N"/>
    <property type="match status" value="1"/>
</dbReference>
<feature type="binding site" evidence="12">
    <location>
        <position position="539"/>
    </location>
    <ligand>
        <name>Zn(2+)</name>
        <dbReference type="ChEBI" id="CHEBI:29105"/>
        <label>1</label>
    </ligand>
</feature>
<dbReference type="GO" id="GO:0043138">
    <property type="term" value="F:3'-5' DNA helicase activity"/>
    <property type="evidence" value="ECO:0007669"/>
    <property type="project" value="UniProtKB-EC"/>
</dbReference>
<dbReference type="CDD" id="cd17929">
    <property type="entry name" value="DEXHc_priA"/>
    <property type="match status" value="1"/>
</dbReference>
<feature type="binding site" evidence="12">
    <location>
        <position position="566"/>
    </location>
    <ligand>
        <name>Zn(2+)</name>
        <dbReference type="ChEBI" id="CHEBI:29105"/>
        <label>2</label>
    </ligand>
</feature>
<accession>A0A2W7SF33</accession>
<keyword evidence="5 12" id="KW-0378">Hydrolase</keyword>
<feature type="binding site" evidence="12">
    <location>
        <position position="548"/>
    </location>
    <ligand>
        <name>Zn(2+)</name>
        <dbReference type="ChEBI" id="CHEBI:29105"/>
        <label>2</label>
    </ligand>
</feature>
<dbReference type="NCBIfam" id="TIGR00595">
    <property type="entry name" value="priA"/>
    <property type="match status" value="1"/>
</dbReference>
<keyword evidence="10 12" id="KW-0413">Isomerase</keyword>
<feature type="domain" description="Helicase ATP-binding" evidence="14">
    <location>
        <begin position="306"/>
        <end position="473"/>
    </location>
</feature>
<comment type="caution">
    <text evidence="16">The sequence shown here is derived from an EMBL/GenBank/DDBJ whole genome shotgun (WGS) entry which is preliminary data.</text>
</comment>
<comment type="cofactor">
    <cofactor evidence="12">
        <name>Zn(2+)</name>
        <dbReference type="ChEBI" id="CHEBI:29105"/>
    </cofactor>
    <text evidence="12">Binds 2 zinc ions per subunit.</text>
</comment>
<keyword evidence="1 12" id="KW-0639">Primosome</keyword>
<dbReference type="InterPro" id="IPR041222">
    <property type="entry name" value="PriA_3primeBD"/>
</dbReference>
<keyword evidence="4 12" id="KW-0547">Nucleotide-binding</keyword>
<evidence type="ECO:0000313" key="17">
    <source>
        <dbReference type="Proteomes" id="UP000249720"/>
    </source>
</evidence>